<dbReference type="OrthoDB" id="443634at2759"/>
<dbReference type="SUPFAM" id="SSF50939">
    <property type="entry name" value="Sialidases"/>
    <property type="match status" value="1"/>
</dbReference>
<dbReference type="GO" id="GO:0005794">
    <property type="term" value="C:Golgi apparatus"/>
    <property type="evidence" value="ECO:0007669"/>
    <property type="project" value="UniProtKB-SubCell"/>
</dbReference>
<evidence type="ECO:0000256" key="11">
    <source>
        <dbReference type="ARBA" id="ARBA00023034"/>
    </source>
</evidence>
<keyword evidence="8" id="KW-0677">Repeat</keyword>
<keyword evidence="11" id="KW-0333">Golgi apparatus</keyword>
<evidence type="ECO:0000256" key="16">
    <source>
        <dbReference type="ARBA" id="ARBA00031250"/>
    </source>
</evidence>
<comment type="similarity">
    <text evidence="3">Belongs to the VPS10-related sortilin family.</text>
</comment>
<name>A0A9W9PJN8_9EURO</name>
<dbReference type="RefSeq" id="XP_058335416.1">
    <property type="nucleotide sequence ID" value="XM_058469385.1"/>
</dbReference>
<dbReference type="EMBL" id="JAPQKS010000001">
    <property type="protein sequence ID" value="KAJ5248637.1"/>
    <property type="molecule type" value="Genomic_DNA"/>
</dbReference>
<evidence type="ECO:0000256" key="4">
    <source>
        <dbReference type="ARBA" id="ARBA00015369"/>
    </source>
</evidence>
<dbReference type="PANTHER" id="PTHR12106:SF27">
    <property type="entry name" value="SORTILIN-RELATED RECEPTOR"/>
    <property type="match status" value="1"/>
</dbReference>
<dbReference type="Proteomes" id="UP001150941">
    <property type="component" value="Unassembled WGS sequence"/>
</dbReference>
<comment type="caution">
    <text evidence="22">The sequence shown here is derived from an EMBL/GenBank/DDBJ whole genome shotgun (WGS) entry which is preliminary data.</text>
</comment>
<evidence type="ECO:0000256" key="2">
    <source>
        <dbReference type="ARBA" id="ARBA00004488"/>
    </source>
</evidence>
<dbReference type="Gene3D" id="3.30.60.270">
    <property type="match status" value="2"/>
</dbReference>
<dbReference type="GO" id="GO:0005829">
    <property type="term" value="C:cytosol"/>
    <property type="evidence" value="ECO:0007669"/>
    <property type="project" value="GOC"/>
</dbReference>
<dbReference type="InterPro" id="IPR031778">
    <property type="entry name" value="Sortilin_N"/>
</dbReference>
<evidence type="ECO:0000313" key="22">
    <source>
        <dbReference type="EMBL" id="KAJ5248637.1"/>
    </source>
</evidence>
<dbReference type="Pfam" id="PF15901">
    <property type="entry name" value="Sortilin_C"/>
    <property type="match status" value="2"/>
</dbReference>
<evidence type="ECO:0000256" key="13">
    <source>
        <dbReference type="ARBA" id="ARBA00023170"/>
    </source>
</evidence>
<protein>
    <recommendedName>
        <fullName evidence="4">Vacuolar protein sorting/targeting protein 10</fullName>
    </recommendedName>
    <alternativeName>
        <fullName evidence="17">Carboxypeptidase Y receptor</fullName>
    </alternativeName>
    <alternativeName>
        <fullName evidence="16 18">Sortilin VPS10</fullName>
    </alternativeName>
</protein>
<evidence type="ECO:0000256" key="17">
    <source>
        <dbReference type="ARBA" id="ARBA00031354"/>
    </source>
</evidence>
<proteinExistence type="inferred from homology"/>
<dbReference type="GO" id="GO:0006623">
    <property type="term" value="P:protein targeting to vacuole"/>
    <property type="evidence" value="ECO:0007669"/>
    <property type="project" value="TreeGrafter"/>
</dbReference>
<sequence>MIPRWLLLVVGLLLAWTAQPTYAKGDKPKATATELNYVPLNLFYFEGTNTVLFNDIAGTAQISYDGGEKWEIIKGDDGSMEGAVEAIIQHPQDNARAYVVGRHGKHWATNDQGKSWTSFKLEGAPMVAGMTGPFSFNGWDARKAIFTTMGFNLFGGWHTEAFYTVDDFKTVQPLREMVYECSWAAGTAEFGKDLETRDGLADRILCVVPGLKAIDNSVRLIYSDDFFSDVEGTEVNLNPGRPVSGKEIKLRAVKKYIVAGVQSKGTTELALFISDDSKEWHRAEFGGHRIEQDAFTLLESTNYSIQVDVQTTWDDNRVGVLFSSNSNGTYFSPNVEHTNRDENGLVDFEKIANIQGIVLVNTVKNWEKVGEPDNEPKTLVTKISFDDGSSFQSLKVGDDQLHLHSMTTYDKLHKLAGLGRIFSSPAPGLVMGVGNTGDSLKEYSKGDLFVSNDAGLTWRKALEGPHRFEFGDQGGIIVAVSDDEKTDKVKYSIDQGKTWEKIELKHKVRPAFLTTTPDSTSLKFLLVGYSGDKEDRDKYTVYSLDFEGLHERKCSKDDLEIWSARVDENGKPDCLMGHKQSFQRRKANADCFIKEEFKLDPPIFEQCDCTAEDFECDYNFKRSEDRKECLPAVPLPAPEGKCKDPKDTYKGPSGWRLIPGNACRRNSETDLDREIERSCGNSTSSPVTDGKVHAGEPQYFAHEPSSVFYLERQSSNSGGDETIFMLNNLKLYVSHDHGKRWEQPSSVKDVEFMAMTPHPHFSDCAYFLTTGDYIYSTIDRGYAFRKFKKPTKGVSLEPVFHKKYQDWVLWIGSDDECTGSTCPLDAYWSKNRGSEWHLMLHGVGSCRFGWNENRNVSEELVFCEQYKQENTKNNRMLVSSDTLDDWSGKKIINDNIAHFVEMGEYVVVATFPTEKHEFLNVSSSIDGETFAEARFPFNIDVKLYTVLLGSPYSLFIYAAVNEAQGREYGSIVKSNSNGTYFVQSLEGVNSDGEYVDFEEITGTEGVAIANVVGNKDQVDKNGDAKKLRSVITHNDGGQWMLLTPPAKDVDGKSFDCGVTEGQGNYQCALHLHQYTERVDPGNTLYSGSAIGMLIGNGNVGEYLGNANEADTFLSDDNGITWKQVKKGRYLYEFGDAGSVVVLVREQQPTKVIHYSLDEGRTWTDFQFAETEMNIYKITTLPSDTSKNFLLWGKEQDSSKYKLATINLDFSGIWDRDCTLDEDTDENKDYYLWTPKHPAQQDNCFFGHVESYHRKKPDAHCWIGWREPHVHQVGGNCTCTRADFECDYNYEIQSDGSCGLVPGLEKPDHSLQCAENPDLIEYYEPTGYRRLPQTTCQSGEQDLDRIVSRPCPSKEKEFEKKHGISGVGLFFAIVTPITVATAFGYWVYSRWDGKFGQIRLGEGSTATASFLSKDSMLLAIPVAIIAGVVAVAQSLPLLGNSLWRSISGLMRSRRGYQRPYATRGSFAARRGDYTHVVEDEDELLGADEFDEDEEA</sequence>
<evidence type="ECO:0000256" key="15">
    <source>
        <dbReference type="ARBA" id="ARBA00025569"/>
    </source>
</evidence>
<comment type="subcellular location">
    <subcellularLocation>
        <location evidence="1">Golgi apparatus</location>
        <location evidence="1">trans-Golgi network membrane</location>
        <topology evidence="1">Multi-pass membrane protein</topology>
    </subcellularLocation>
    <subcellularLocation>
        <location evidence="2">Prevacuolar compartment membrane</location>
        <topology evidence="2">Multi-pass membrane protein</topology>
    </subcellularLocation>
</comment>
<dbReference type="Gene3D" id="2.10.70.80">
    <property type="match status" value="2"/>
</dbReference>
<feature type="transmembrane region" description="Helical" evidence="19">
    <location>
        <begin position="1363"/>
        <end position="1387"/>
    </location>
</feature>
<dbReference type="CDD" id="cd15482">
    <property type="entry name" value="Sialidase_non-viral"/>
    <property type="match status" value="1"/>
</dbReference>
<evidence type="ECO:0000256" key="3">
    <source>
        <dbReference type="ARBA" id="ARBA00008251"/>
    </source>
</evidence>
<keyword evidence="14" id="KW-0325">Glycoprotein</keyword>
<dbReference type="GO" id="GO:0006895">
    <property type="term" value="P:Golgi to endosome transport"/>
    <property type="evidence" value="ECO:0007669"/>
    <property type="project" value="TreeGrafter"/>
</dbReference>
<keyword evidence="23" id="KW-1185">Reference proteome</keyword>
<dbReference type="SUPFAM" id="SSF110296">
    <property type="entry name" value="Oligoxyloglucan reducing end-specific cellobiohydrolase"/>
    <property type="match status" value="2"/>
</dbReference>
<feature type="domain" description="VPS10" evidence="21">
    <location>
        <begin position="720"/>
        <end position="1355"/>
    </location>
</feature>
<keyword evidence="6 19" id="KW-0812">Transmembrane</keyword>
<feature type="domain" description="VPS10" evidence="21">
    <location>
        <begin position="49"/>
        <end position="684"/>
    </location>
</feature>
<reference evidence="22" key="2">
    <citation type="journal article" date="2023" name="IMA Fungus">
        <title>Comparative genomic study of the Penicillium genus elucidates a diverse pangenome and 15 lateral gene transfer events.</title>
        <authorList>
            <person name="Petersen C."/>
            <person name="Sorensen T."/>
            <person name="Nielsen M.R."/>
            <person name="Sondergaard T.E."/>
            <person name="Sorensen J.L."/>
            <person name="Fitzpatrick D.A."/>
            <person name="Frisvad J.C."/>
            <person name="Nielsen K.L."/>
        </authorList>
    </citation>
    <scope>NUCLEOTIDE SEQUENCE</scope>
    <source>
        <strain evidence="22">IBT 19713</strain>
    </source>
</reference>
<organism evidence="22 23">
    <name type="scientific">Penicillium chermesinum</name>
    <dbReference type="NCBI Taxonomy" id="63820"/>
    <lineage>
        <taxon>Eukaryota</taxon>
        <taxon>Fungi</taxon>
        <taxon>Dikarya</taxon>
        <taxon>Ascomycota</taxon>
        <taxon>Pezizomycotina</taxon>
        <taxon>Eurotiomycetes</taxon>
        <taxon>Eurotiomycetidae</taxon>
        <taxon>Eurotiales</taxon>
        <taxon>Aspergillaceae</taxon>
        <taxon>Penicillium</taxon>
    </lineage>
</organism>
<keyword evidence="9" id="KW-0653">Protein transport</keyword>
<comment type="function">
    <text evidence="15">Functions as a sorting receptor in the Golgi compartment required for the intracellular sorting and delivery of soluble vacuolar proteins, like carboxypeptidase Y (CPY) and proteinase A. Executes multiple rounds of sorting by cycling between the late Golgi and a prevacuolar endosome-like compartment.</text>
</comment>
<keyword evidence="5" id="KW-0813">Transport</keyword>
<dbReference type="GeneID" id="83196688"/>
<gene>
    <name evidence="22" type="ORF">N7468_000088</name>
</gene>
<evidence type="ECO:0000256" key="5">
    <source>
        <dbReference type="ARBA" id="ARBA00022448"/>
    </source>
</evidence>
<dbReference type="FunFam" id="3.30.60.270:FF:000005">
    <property type="entry name" value="Sortilin"/>
    <property type="match status" value="2"/>
</dbReference>
<evidence type="ECO:0000256" key="20">
    <source>
        <dbReference type="SAM" id="SignalP"/>
    </source>
</evidence>
<dbReference type="GO" id="GO:0006896">
    <property type="term" value="P:Golgi to vacuole transport"/>
    <property type="evidence" value="ECO:0007669"/>
    <property type="project" value="TreeGrafter"/>
</dbReference>
<evidence type="ECO:0000256" key="8">
    <source>
        <dbReference type="ARBA" id="ARBA00022737"/>
    </source>
</evidence>
<reference evidence="22" key="1">
    <citation type="submission" date="2022-11" db="EMBL/GenBank/DDBJ databases">
        <authorList>
            <person name="Petersen C."/>
        </authorList>
    </citation>
    <scope>NUCLEOTIDE SEQUENCE</scope>
    <source>
        <strain evidence="22">IBT 19713</strain>
    </source>
</reference>
<evidence type="ECO:0000256" key="10">
    <source>
        <dbReference type="ARBA" id="ARBA00022989"/>
    </source>
</evidence>
<dbReference type="InterPro" id="IPR050310">
    <property type="entry name" value="VPS10-sortilin"/>
</dbReference>
<dbReference type="InterPro" id="IPR031777">
    <property type="entry name" value="Sortilin_C"/>
</dbReference>
<evidence type="ECO:0000256" key="7">
    <source>
        <dbReference type="ARBA" id="ARBA00022729"/>
    </source>
</evidence>
<dbReference type="SMART" id="SM00602">
    <property type="entry name" value="VPS10"/>
    <property type="match status" value="2"/>
</dbReference>
<feature type="transmembrane region" description="Helical" evidence="19">
    <location>
        <begin position="1417"/>
        <end position="1442"/>
    </location>
</feature>
<dbReference type="InterPro" id="IPR006581">
    <property type="entry name" value="VPS10"/>
</dbReference>
<evidence type="ECO:0000256" key="6">
    <source>
        <dbReference type="ARBA" id="ARBA00022692"/>
    </source>
</evidence>
<feature type="signal peptide" evidence="20">
    <location>
        <begin position="1"/>
        <end position="23"/>
    </location>
</feature>
<keyword evidence="13" id="KW-0675">Receptor</keyword>
<keyword evidence="7 20" id="KW-0732">Signal</keyword>
<keyword evidence="12 19" id="KW-0472">Membrane</keyword>
<dbReference type="Pfam" id="PF15902">
    <property type="entry name" value="Sortilin-Vps10"/>
    <property type="match status" value="2"/>
</dbReference>
<evidence type="ECO:0000256" key="19">
    <source>
        <dbReference type="SAM" id="Phobius"/>
    </source>
</evidence>
<evidence type="ECO:0000259" key="21">
    <source>
        <dbReference type="SMART" id="SM00602"/>
    </source>
</evidence>
<dbReference type="InterPro" id="IPR015943">
    <property type="entry name" value="WD40/YVTN_repeat-like_dom_sf"/>
</dbReference>
<evidence type="ECO:0000256" key="12">
    <source>
        <dbReference type="ARBA" id="ARBA00023136"/>
    </source>
</evidence>
<keyword evidence="10 19" id="KW-1133">Transmembrane helix</keyword>
<evidence type="ECO:0000256" key="18">
    <source>
        <dbReference type="ARBA" id="ARBA00031902"/>
    </source>
</evidence>
<dbReference type="Gene3D" id="2.130.10.10">
    <property type="entry name" value="YVTN repeat-like/Quinoprotein amine dehydrogenase"/>
    <property type="match status" value="1"/>
</dbReference>
<dbReference type="InterPro" id="IPR036278">
    <property type="entry name" value="Sialidase_sf"/>
</dbReference>
<evidence type="ECO:0000256" key="14">
    <source>
        <dbReference type="ARBA" id="ARBA00023180"/>
    </source>
</evidence>
<feature type="chain" id="PRO_5040856353" description="Vacuolar protein sorting/targeting protein 10" evidence="20">
    <location>
        <begin position="24"/>
        <end position="1494"/>
    </location>
</feature>
<evidence type="ECO:0000256" key="1">
    <source>
        <dbReference type="ARBA" id="ARBA00004166"/>
    </source>
</evidence>
<accession>A0A9W9PJN8</accession>
<evidence type="ECO:0000313" key="23">
    <source>
        <dbReference type="Proteomes" id="UP001150941"/>
    </source>
</evidence>
<evidence type="ECO:0000256" key="9">
    <source>
        <dbReference type="ARBA" id="ARBA00022927"/>
    </source>
</evidence>
<dbReference type="PANTHER" id="PTHR12106">
    <property type="entry name" value="SORTILIN RELATED"/>
    <property type="match status" value="1"/>
</dbReference>
<dbReference type="GO" id="GO:0016020">
    <property type="term" value="C:membrane"/>
    <property type="evidence" value="ECO:0007669"/>
    <property type="project" value="InterPro"/>
</dbReference>